<keyword evidence="3" id="KW-1185">Reference proteome</keyword>
<dbReference type="STRING" id="1423813.FC26_GL000247"/>
<name>A0A0R2A1D8_9LACO</name>
<evidence type="ECO:0000313" key="3">
    <source>
        <dbReference type="Proteomes" id="UP000051733"/>
    </source>
</evidence>
<organism evidence="2 3">
    <name type="scientific">Paucilactobacillus vaccinostercus DSM 20634</name>
    <dbReference type="NCBI Taxonomy" id="1423813"/>
    <lineage>
        <taxon>Bacteria</taxon>
        <taxon>Bacillati</taxon>
        <taxon>Bacillota</taxon>
        <taxon>Bacilli</taxon>
        <taxon>Lactobacillales</taxon>
        <taxon>Lactobacillaceae</taxon>
        <taxon>Paucilactobacillus</taxon>
    </lineage>
</organism>
<dbReference type="Proteomes" id="UP000051733">
    <property type="component" value="Unassembled WGS sequence"/>
</dbReference>
<sequence>MPIGVIVNSLSILFGGIFGAIGGKYMSDDFKTNINMIFGACSMAMGVYAIAPMKNLAAVIFATIIGTVLGLVIHLEKHVNNGAMVMQRGISKVIKNTNTLMSDIEFSAELVTVIVLFCASGTGIYGSLTEGMTGDTSILISKSVLDFFTAAIFATNLGYVVSVIAVPQFIIFGVLFGIAGYVYPLTTPAMILDFKAVGGLLMLATGFRMIKVKMFPTADMIPAMILIMPISWMWTTWIMPLL</sequence>
<keyword evidence="1" id="KW-1133">Transmembrane helix</keyword>
<gene>
    <name evidence="2" type="ORF">FC26_GL000247</name>
</gene>
<feature type="transmembrane region" description="Helical" evidence="1">
    <location>
        <begin position="6"/>
        <end position="26"/>
    </location>
</feature>
<feature type="transmembrane region" description="Helical" evidence="1">
    <location>
        <begin position="33"/>
        <end position="51"/>
    </location>
</feature>
<accession>A0A0R2A1D8</accession>
<dbReference type="PANTHER" id="PTHR36111">
    <property type="entry name" value="INNER MEMBRANE PROTEIN-RELATED"/>
    <property type="match status" value="1"/>
</dbReference>
<keyword evidence="1" id="KW-0472">Membrane</keyword>
<reference evidence="2 3" key="1">
    <citation type="journal article" date="2015" name="Genome Announc.">
        <title>Expanding the biotechnology potential of lactobacilli through comparative genomics of 213 strains and associated genera.</title>
        <authorList>
            <person name="Sun Z."/>
            <person name="Harris H.M."/>
            <person name="McCann A."/>
            <person name="Guo C."/>
            <person name="Argimon S."/>
            <person name="Zhang W."/>
            <person name="Yang X."/>
            <person name="Jeffery I.B."/>
            <person name="Cooney J.C."/>
            <person name="Kagawa T.F."/>
            <person name="Liu W."/>
            <person name="Song Y."/>
            <person name="Salvetti E."/>
            <person name="Wrobel A."/>
            <person name="Rasinkangas P."/>
            <person name="Parkhill J."/>
            <person name="Rea M.C."/>
            <person name="O'Sullivan O."/>
            <person name="Ritari J."/>
            <person name="Douillard F.P."/>
            <person name="Paul Ross R."/>
            <person name="Yang R."/>
            <person name="Briner A.E."/>
            <person name="Felis G.E."/>
            <person name="de Vos W.M."/>
            <person name="Barrangou R."/>
            <person name="Klaenhammer T.R."/>
            <person name="Caufield P.W."/>
            <person name="Cui Y."/>
            <person name="Zhang H."/>
            <person name="O'Toole P.W."/>
        </authorList>
    </citation>
    <scope>NUCLEOTIDE SEQUENCE [LARGE SCALE GENOMIC DNA]</scope>
    <source>
        <strain evidence="2 3">DSM 20634</strain>
    </source>
</reference>
<dbReference type="OrthoDB" id="9797976at2"/>
<dbReference type="EMBL" id="AYYY01000061">
    <property type="protein sequence ID" value="KRM60765.1"/>
    <property type="molecule type" value="Genomic_DNA"/>
</dbReference>
<proteinExistence type="predicted"/>
<comment type="caution">
    <text evidence="2">The sequence shown here is derived from an EMBL/GenBank/DDBJ whole genome shotgun (WGS) entry which is preliminary data.</text>
</comment>
<protein>
    <recommendedName>
        <fullName evidence="4">Integral membrane protein</fullName>
    </recommendedName>
</protein>
<feature type="transmembrane region" description="Helical" evidence="1">
    <location>
        <begin position="221"/>
        <end position="239"/>
    </location>
</feature>
<evidence type="ECO:0008006" key="4">
    <source>
        <dbReference type="Google" id="ProtNLM"/>
    </source>
</evidence>
<feature type="transmembrane region" description="Helical" evidence="1">
    <location>
        <begin position="157"/>
        <end position="183"/>
    </location>
</feature>
<evidence type="ECO:0000313" key="2">
    <source>
        <dbReference type="EMBL" id="KRM60765.1"/>
    </source>
</evidence>
<dbReference type="PATRIC" id="fig|1423813.3.peg.256"/>
<dbReference type="PANTHER" id="PTHR36111:SF2">
    <property type="entry name" value="INNER MEMBRANE PROTEIN"/>
    <property type="match status" value="1"/>
</dbReference>
<dbReference type="InterPro" id="IPR007563">
    <property type="entry name" value="DUF554"/>
</dbReference>
<dbReference type="RefSeq" id="WP_057779984.1">
    <property type="nucleotide sequence ID" value="NZ_AYYY01000061.1"/>
</dbReference>
<evidence type="ECO:0000256" key="1">
    <source>
        <dbReference type="SAM" id="Phobius"/>
    </source>
</evidence>
<feature type="transmembrane region" description="Helical" evidence="1">
    <location>
        <begin position="57"/>
        <end position="75"/>
    </location>
</feature>
<keyword evidence="1" id="KW-0812">Transmembrane</keyword>
<dbReference type="Pfam" id="PF04474">
    <property type="entry name" value="DUF554"/>
    <property type="match status" value="1"/>
</dbReference>
<dbReference type="AlphaFoldDB" id="A0A0R2A1D8"/>